<dbReference type="PANTHER" id="PTHR21032">
    <property type="entry name" value="G PATCH DOMAIN-CONTAINING PROTEIN 11"/>
    <property type="match status" value="1"/>
</dbReference>
<dbReference type="STRING" id="174720.A0A0N5C776"/>
<dbReference type="Pfam" id="PF12656">
    <property type="entry name" value="G-patch_2"/>
    <property type="match status" value="1"/>
</dbReference>
<comment type="similarity">
    <text evidence="2">Belongs to the GPATCH11 family.</text>
</comment>
<dbReference type="AlphaFoldDB" id="A0A0N5C776"/>
<dbReference type="GO" id="GO:0005634">
    <property type="term" value="C:nucleus"/>
    <property type="evidence" value="ECO:0007669"/>
    <property type="project" value="UniProtKB-SubCell"/>
</dbReference>
<name>A0A0N5C776_STREA</name>
<dbReference type="SMART" id="SM00443">
    <property type="entry name" value="G_patch"/>
    <property type="match status" value="1"/>
</dbReference>
<comment type="subcellular location">
    <subcellularLocation>
        <location evidence="1">Nucleus</location>
    </subcellularLocation>
</comment>
<feature type="domain" description="G-patch" evidence="6">
    <location>
        <begin position="70"/>
        <end position="115"/>
    </location>
</feature>
<evidence type="ECO:0000256" key="5">
    <source>
        <dbReference type="ARBA" id="ARBA00030688"/>
    </source>
</evidence>
<reference evidence="9" key="1">
    <citation type="submission" date="2017-02" db="UniProtKB">
        <authorList>
            <consortium name="WormBaseParasite"/>
        </authorList>
    </citation>
    <scope>IDENTIFICATION</scope>
</reference>
<dbReference type="WBParaSite" id="SPAL_0001379000.1">
    <property type="protein sequence ID" value="SPAL_0001379000.1"/>
    <property type="gene ID" value="SPAL_0001379000"/>
</dbReference>
<organism evidence="8 9">
    <name type="scientific">Strongyloides papillosus</name>
    <name type="common">Intestinal threadworm</name>
    <dbReference type="NCBI Taxonomy" id="174720"/>
    <lineage>
        <taxon>Eukaryota</taxon>
        <taxon>Metazoa</taxon>
        <taxon>Ecdysozoa</taxon>
        <taxon>Nematoda</taxon>
        <taxon>Chromadorea</taxon>
        <taxon>Rhabditida</taxon>
        <taxon>Tylenchina</taxon>
        <taxon>Panagrolaimomorpha</taxon>
        <taxon>Strongyloidoidea</taxon>
        <taxon>Strongyloididae</taxon>
        <taxon>Strongyloides</taxon>
    </lineage>
</organism>
<accession>A0A0N5C776</accession>
<dbReference type="InterPro" id="IPR039249">
    <property type="entry name" value="GPATCH11"/>
</dbReference>
<proteinExistence type="inferred from homology"/>
<dbReference type="InterPro" id="IPR000467">
    <property type="entry name" value="G_patch_dom"/>
</dbReference>
<dbReference type="SMART" id="SM01173">
    <property type="entry name" value="DUF4187"/>
    <property type="match status" value="1"/>
</dbReference>
<evidence type="ECO:0000259" key="7">
    <source>
        <dbReference type="SMART" id="SM01173"/>
    </source>
</evidence>
<feature type="domain" description="DUF4187" evidence="7">
    <location>
        <begin position="199"/>
        <end position="256"/>
    </location>
</feature>
<evidence type="ECO:0000256" key="1">
    <source>
        <dbReference type="ARBA" id="ARBA00004123"/>
    </source>
</evidence>
<evidence type="ECO:0000313" key="8">
    <source>
        <dbReference type="Proteomes" id="UP000046392"/>
    </source>
</evidence>
<keyword evidence="4" id="KW-0539">Nucleus</keyword>
<dbReference type="GO" id="GO:0003676">
    <property type="term" value="F:nucleic acid binding"/>
    <property type="evidence" value="ECO:0007669"/>
    <property type="project" value="InterPro"/>
</dbReference>
<sequence length="257" mass="30607">MSDEDDDYMSEKVLNGFTENIEVKMIRNRERDRLLRIAKRTDMARQKQLEQVSLPKKQEMIRKEIESQPLPDDNIGLKLLKKMGYNPEEEEEGKGKLGKPIKVESKNDTLGLGFAEEEKKKAKELFEEQVRKTHEQVKKIDSLVDDFRKRKRDVKLLGLCISDVRKCQKVCYEMDQRINMDKPVNDYFWPRSIMKVEDDDESFRLERLTEDEIFDCLENIINYLRDQYFYCIYCGCTFEDEDDMKSQCPGVTREEHD</sequence>
<dbReference type="Proteomes" id="UP000046392">
    <property type="component" value="Unplaced"/>
</dbReference>
<protein>
    <recommendedName>
        <fullName evidence="3">G patch domain-containing protein 11</fullName>
    </recommendedName>
    <alternativeName>
        <fullName evidence="5">Coiled-coil domain-containing protein 75</fullName>
    </alternativeName>
</protein>
<evidence type="ECO:0000256" key="2">
    <source>
        <dbReference type="ARBA" id="ARBA00007140"/>
    </source>
</evidence>
<evidence type="ECO:0000256" key="3">
    <source>
        <dbReference type="ARBA" id="ARBA00021978"/>
    </source>
</evidence>
<keyword evidence="8" id="KW-1185">Reference proteome</keyword>
<dbReference type="PANTHER" id="PTHR21032:SF0">
    <property type="entry name" value="G PATCH DOMAIN-CONTAINING PROTEIN 11"/>
    <property type="match status" value="1"/>
</dbReference>
<dbReference type="Pfam" id="PF13821">
    <property type="entry name" value="DUF4187"/>
    <property type="match status" value="1"/>
</dbReference>
<dbReference type="InterPro" id="IPR025239">
    <property type="entry name" value="DUF4187"/>
</dbReference>
<evidence type="ECO:0000256" key="4">
    <source>
        <dbReference type="ARBA" id="ARBA00023242"/>
    </source>
</evidence>
<evidence type="ECO:0000313" key="9">
    <source>
        <dbReference type="WBParaSite" id="SPAL_0001379000.1"/>
    </source>
</evidence>
<evidence type="ECO:0000259" key="6">
    <source>
        <dbReference type="SMART" id="SM00443"/>
    </source>
</evidence>
<dbReference type="GO" id="GO:0000776">
    <property type="term" value="C:kinetochore"/>
    <property type="evidence" value="ECO:0007669"/>
    <property type="project" value="TreeGrafter"/>
</dbReference>
<dbReference type="InterPro" id="IPR026822">
    <property type="entry name" value="Spp2/MOS2_G-patch"/>
</dbReference>